<reference evidence="4" key="1">
    <citation type="submission" date="2022-11" db="UniProtKB">
        <authorList>
            <consortium name="WormBaseParasite"/>
        </authorList>
    </citation>
    <scope>IDENTIFICATION</scope>
</reference>
<feature type="compositionally biased region" description="Low complexity" evidence="1">
    <location>
        <begin position="513"/>
        <end position="527"/>
    </location>
</feature>
<evidence type="ECO:0000313" key="3">
    <source>
        <dbReference type="Proteomes" id="UP000887540"/>
    </source>
</evidence>
<dbReference type="Proteomes" id="UP000887540">
    <property type="component" value="Unplaced"/>
</dbReference>
<dbReference type="InterPro" id="IPR050111">
    <property type="entry name" value="C-type_lectin/snaclec_domain"/>
</dbReference>
<sequence>MTAQDSCKLLNGSLASIHSEEEHNFILNIIPPNTNISLPVYAFWIGLVDHDMSGNWSWLDGSQSNYFNWGSLEPNYEYMPMNDTCTVLVVSGKEYLWQYAGGKWADDYCGHKNEPASPDTIKEQWRPLFGGWHQGAICQQEPKATLTTVTPSTPTSTSMISTSQANANETSNPCVNGWHYYKSKNKCFQTVIKALSHSQAIKTCEELNSTLASIHSVEENDFIVDIIPLTPGLHNYGFWIGLVDYNRSGNWTWLDGSPTDYLNWGKRDPNYSVWPWFGSYEKKIPYNIACTVIYIDGTDPWIIQSVSQQWTDEICEIDLATENGILFQGAICQKQVDTSEVNHTGEYVHEYEFSCDSDWALFNQTQMCYRVFYAELNAEGMDFFTANNTCYNNNSTLTSIHIIEENEFIANLTKPYNDQAIYAFWIGYVDQYMHGIFYWLDGSRTNFRHWGLGEPQLWNKLNMSLTCTIYVINGTEWWTQNALHEWVDYYCDNQMSGAICKKDPIVHIKQATTQTTTPTNQQGTVTTIHNGSNG</sequence>
<feature type="domain" description="C-type lectin" evidence="2">
    <location>
        <begin position="364"/>
        <end position="492"/>
    </location>
</feature>
<dbReference type="AlphaFoldDB" id="A0A914E4A7"/>
<feature type="domain" description="C-type lectin" evidence="2">
    <location>
        <begin position="183"/>
        <end position="316"/>
    </location>
</feature>
<feature type="compositionally biased region" description="Low complexity" evidence="1">
    <location>
        <begin position="147"/>
        <end position="163"/>
    </location>
</feature>
<organism evidence="3 4">
    <name type="scientific">Acrobeloides nanus</name>
    <dbReference type="NCBI Taxonomy" id="290746"/>
    <lineage>
        <taxon>Eukaryota</taxon>
        <taxon>Metazoa</taxon>
        <taxon>Ecdysozoa</taxon>
        <taxon>Nematoda</taxon>
        <taxon>Chromadorea</taxon>
        <taxon>Rhabditida</taxon>
        <taxon>Tylenchina</taxon>
        <taxon>Cephalobomorpha</taxon>
        <taxon>Cephaloboidea</taxon>
        <taxon>Cephalobidae</taxon>
        <taxon>Acrobeloides</taxon>
    </lineage>
</organism>
<dbReference type="InterPro" id="IPR016186">
    <property type="entry name" value="C-type_lectin-like/link_sf"/>
</dbReference>
<dbReference type="InterPro" id="IPR016187">
    <property type="entry name" value="CTDL_fold"/>
</dbReference>
<feature type="region of interest" description="Disordered" evidence="1">
    <location>
        <begin position="513"/>
        <end position="534"/>
    </location>
</feature>
<dbReference type="InterPro" id="IPR001304">
    <property type="entry name" value="C-type_lectin-like"/>
</dbReference>
<dbReference type="Pfam" id="PF00059">
    <property type="entry name" value="Lectin_C"/>
    <property type="match status" value="3"/>
</dbReference>
<name>A0A914E4A7_9BILA</name>
<dbReference type="PROSITE" id="PS50041">
    <property type="entry name" value="C_TYPE_LECTIN_2"/>
    <property type="match status" value="3"/>
</dbReference>
<evidence type="ECO:0000313" key="4">
    <source>
        <dbReference type="WBParaSite" id="ACRNAN_scaffold560.g11222.t1"/>
    </source>
</evidence>
<proteinExistence type="predicted"/>
<dbReference type="CDD" id="cd00037">
    <property type="entry name" value="CLECT"/>
    <property type="match status" value="3"/>
</dbReference>
<dbReference type="SUPFAM" id="SSF56436">
    <property type="entry name" value="C-type lectin-like"/>
    <property type="match status" value="3"/>
</dbReference>
<keyword evidence="3" id="KW-1185">Reference proteome</keyword>
<dbReference type="SMART" id="SM00034">
    <property type="entry name" value="CLECT"/>
    <property type="match status" value="3"/>
</dbReference>
<dbReference type="Gene3D" id="3.10.100.10">
    <property type="entry name" value="Mannose-Binding Protein A, subunit A"/>
    <property type="match status" value="3"/>
</dbReference>
<evidence type="ECO:0000256" key="1">
    <source>
        <dbReference type="SAM" id="MobiDB-lite"/>
    </source>
</evidence>
<accession>A0A914E4A7</accession>
<protein>
    <submittedName>
        <fullName evidence="4">C-type lectin domain-containing protein</fullName>
    </submittedName>
</protein>
<dbReference type="PANTHER" id="PTHR22803">
    <property type="entry name" value="MANNOSE, PHOSPHOLIPASE, LECTIN RECEPTOR RELATED"/>
    <property type="match status" value="1"/>
</dbReference>
<dbReference type="WBParaSite" id="ACRNAN_scaffold560.g11222.t1">
    <property type="protein sequence ID" value="ACRNAN_scaffold560.g11222.t1"/>
    <property type="gene ID" value="ACRNAN_scaffold560.g11222"/>
</dbReference>
<feature type="region of interest" description="Disordered" evidence="1">
    <location>
        <begin position="147"/>
        <end position="166"/>
    </location>
</feature>
<evidence type="ECO:0000259" key="2">
    <source>
        <dbReference type="PROSITE" id="PS50041"/>
    </source>
</evidence>
<feature type="domain" description="C-type lectin" evidence="2">
    <location>
        <begin position="1"/>
        <end position="112"/>
    </location>
</feature>